<reference evidence="2" key="1">
    <citation type="submission" date="2014-08" db="EMBL/GenBank/DDBJ databases">
        <authorList>
            <person name="Edwards T."/>
        </authorList>
    </citation>
    <scope>NUCLEOTIDE SEQUENCE [LARGE SCALE GENOMIC DNA]</scope>
</reference>
<dbReference type="GeneID" id="26640080"/>
<evidence type="ECO:0000313" key="2">
    <source>
        <dbReference type="Proteomes" id="UP000207741"/>
    </source>
</evidence>
<keyword evidence="2" id="KW-1185">Reference proteome</keyword>
<evidence type="ECO:0000313" key="1">
    <source>
        <dbReference type="EMBL" id="AIR93409.1"/>
    </source>
</evidence>
<dbReference type="Proteomes" id="UP000207741">
    <property type="component" value="Segment"/>
</dbReference>
<accession>A0A0K0KWC8</accession>
<proteinExistence type="predicted"/>
<sequence length="985" mass="103681">MPTQQGYIGRNPGDGRTVINRQTSHVTTGVQTSFTMNVGYEVGFLDVYLNGIKQTETLDYTASDGSTINFSPSFAPMNGDVLEFIAYETLNITNIKSARRNFNVGQDLSVDGSVTIGSSLTVATDLVVNGTFTTINTEILDVEDKTVGIASTSSPSNTTADGAGIVIYGGSDGDKSITWNSTKSNFVIVGGGVSIGTGVTISTPADNVLAFSVNSAEKARFNNFGAFTVGYEGEAWKESVYVGVLQAGSGAWIGQTPGAGARAEWVNNAYYDSVNTRWEYIAADEANRIYLENGELHLQSAAAGSADALITWNERLAMTVGGDFKIGPNAGIGITISSSGNVDAIGIITATSFSGSGANLTGIDTDLVSDTSPQLGGNLDNNGKNIIFGDSAGSSDDRLTFGAGTDLSIYHDSSNSRSRIEHSTDNALEILQGGNAGMLIQNQNSYNIEIKTNAEDAIKCVANGAVELYHNGTKKFESTSDGALVSGHLNFPDASVSTGRIRMGASDDLQLFHDSSDSFIINGTGQLVFRTASVKSAIVCKPDAAVELYHNNSLRFETTASGFKSNKAGANTSIIGSTDASGVYLVLDGDSNGDGVGGDYSYLEHGTDGDFSIHCDNPNNDSQFELYTGNGATLAIVGQAAGAVQLYHNGSQKIVTTSGGASITGVATATGFSYDFAASRNMIINGQMQVNQRNSSALTVNSSSGQYPVDRWVSRGEGGSKAFTIEQVGVSNSGLGVRNAIKVTSSQAASVSSSDIFNFRQMIEGLTSGRLNLGESGCASMTLSFTAYSSVAGTHSGAIQNSAQNRSYPFTYTLAQNTWTDVKITIPPITSGSFNESTGVGLRLVFDLGSGDTFRGTANQWNSAQDEGATGAVRLLETNGAVWYITKVQLEEGTVATPFEKKLFNEDLSACERYYYIMQANDVSYLPTTNDGRSRINRTFPTRMRAAPSGSMSNYVLSTKSDGVTGYQSSGSTDVLYQGTFDAEI</sequence>
<dbReference type="KEGG" id="vg:26640080"/>
<dbReference type="EMBL" id="KM359505">
    <property type="protein sequence ID" value="AIR93409.1"/>
    <property type="molecule type" value="Genomic_DNA"/>
</dbReference>
<protein>
    <submittedName>
        <fullName evidence="1">Uncharacterized protein</fullName>
    </submittedName>
</protein>
<organism evidence="1 2">
    <name type="scientific">Prochlorococcus phage P-TIM68</name>
    <dbReference type="NCBI Taxonomy" id="1542477"/>
    <lineage>
        <taxon>Viruses</taxon>
        <taxon>Duplodnaviria</taxon>
        <taxon>Heunggongvirae</taxon>
        <taxon>Uroviricota</taxon>
        <taxon>Caudoviricetes</taxon>
        <taxon>Pantevenvirales</taxon>
        <taxon>Kyanoviridae</taxon>
        <taxon>Haifavirus</taxon>
        <taxon>Haifavirus tim68</taxon>
    </lineage>
</organism>
<dbReference type="OrthoDB" id="28007at10239"/>
<dbReference type="RefSeq" id="YP_009213536.1">
    <property type="nucleotide sequence ID" value="NC_028955.1"/>
</dbReference>
<name>A0A0K0KWC8_9CAUD</name>